<reference evidence="2" key="1">
    <citation type="submission" date="2015-06" db="UniProtKB">
        <authorList>
            <consortium name="EnsemblPlants"/>
        </authorList>
    </citation>
    <scope>IDENTIFICATION</scope>
</reference>
<dbReference type="EnsemblPlants" id="EMT19924">
    <property type="protein sequence ID" value="EMT19924"/>
    <property type="gene ID" value="F775_18550"/>
</dbReference>
<proteinExistence type="predicted"/>
<dbReference type="AlphaFoldDB" id="R7WGA8"/>
<dbReference type="Gene3D" id="3.80.10.10">
    <property type="entry name" value="Ribonuclease Inhibitor"/>
    <property type="match status" value="3"/>
</dbReference>
<accession>R7WGA8</accession>
<sequence>MSYGIRGLLYLLVMCLPRLLEPCESETEMSWWSQRRRRAEAPRRRSPFHLPRNRIWLPTKAAVGAAGKNSAAAANFLVGGREGNGGTRARFSGGDGKRHYWDSGKEGIKLSLGASRTEKHVQMLQTFFGCKANWTEEVKHHVDEVLRIIHGLLKFTVIKADSIDVAVERILCELGSDTRRSSNRENAIYFDGWDGLGASAVLQALAKRLTPSNEALARPAGLEFQRIIHIDCSKWENRRAVQREIAQQLELPRWVMDMFDKEDEEDDFNGLDQGSRASSGGRDPQNLWSYLVHHEAAQVSRNKDGHCIIDPAIAAECAKYMLKRCCIGPHIVDYDWVVHTSNYWVCDGIITLADIERAWQVGDVLQRELRLLGTENRHNIGDLTVMPSSHLSRSTEHIPYWISKATCRFVLSPSGVMPDDMFQHSHRLGVLKLSRCTFSFSLPPFLCCHSLRFLWLDHCQDIQTRTHNIDVEKEEELDHNTTVLWECFQSLWVLDLRHTDCDQILSARVMDLMIQLRELNVMGARNWDMSHLQGRLRNIRKLRVTKSTCYFNNNVFSGMWNMELLDFSGNIVRQGMATLSGPESNNSLKTVIIGGCDGLKIISFRGCKELKNLFLKGSLGNLNELDLSGTRVKMLDFGGVETSSIPKKLILLGCEKLRAILWPQKVIREGWFGVLLSIDTMSTSTSADGGEAPLAHPHVDPSIQRQKEEIFKARWRISLMDTRFLRSLSPVRWYLGGSSIHIDVCHAATVGGSNIQGTSSDELVQVQPHTSTLMDSKYRDILKGGPVAIVMMRDCPKIFVRQWTQVVACIINVIMHGQSNKLLEDNPSITSIPGQADTCALLLPHFLCEAATSLHVYDNPAITSIPAPPQGSGWRSIRWCRMERCPKLHTVFTTPEGSNVKSFFWLETFWASQLLSACYIWDRPTQSYFYNLNLLHLDHCPRLVHVLPFSKWEGDTLGALETLEIVYCGDLREVFPLDPQLQEQDKILEFPKLRHIHLHELPMLQRISGCRMWAPKLETIKIRGCCSLKRLPLVGRNTMPPKVDCEKEWWDNLEWDGLEKYHHPSLYEPSHSLY</sequence>
<name>R7WGA8_AEGTA</name>
<dbReference type="PANTHER" id="PTHR33463">
    <property type="entry name" value="NB-ARC DOMAIN-CONTAINING PROTEIN-RELATED"/>
    <property type="match status" value="1"/>
</dbReference>
<feature type="domain" description="Disease resistance protein At4g27190-like leucine-rich repeats" evidence="1">
    <location>
        <begin position="920"/>
        <end position="1031"/>
    </location>
</feature>
<protein>
    <recommendedName>
        <fullName evidence="1">Disease resistance protein At4g27190-like leucine-rich repeats domain-containing protein</fullName>
    </recommendedName>
</protein>
<dbReference type="SUPFAM" id="SSF52058">
    <property type="entry name" value="L domain-like"/>
    <property type="match status" value="1"/>
</dbReference>
<dbReference type="InterPro" id="IPR057135">
    <property type="entry name" value="At4g27190-like_LRR"/>
</dbReference>
<dbReference type="Pfam" id="PF23247">
    <property type="entry name" value="LRR_RPS2"/>
    <property type="match status" value="1"/>
</dbReference>
<evidence type="ECO:0000259" key="1">
    <source>
        <dbReference type="Pfam" id="PF23247"/>
    </source>
</evidence>
<evidence type="ECO:0000313" key="2">
    <source>
        <dbReference type="EnsemblPlants" id="EMT19924"/>
    </source>
</evidence>
<dbReference type="PANTHER" id="PTHR33463:SF148">
    <property type="entry name" value="NB-ARC DOMAIN-CONTAINING PROTEIN"/>
    <property type="match status" value="1"/>
</dbReference>
<organism evidence="2">
    <name type="scientific">Aegilops tauschii</name>
    <name type="common">Tausch's goatgrass</name>
    <name type="synonym">Aegilops squarrosa</name>
    <dbReference type="NCBI Taxonomy" id="37682"/>
    <lineage>
        <taxon>Eukaryota</taxon>
        <taxon>Viridiplantae</taxon>
        <taxon>Streptophyta</taxon>
        <taxon>Embryophyta</taxon>
        <taxon>Tracheophyta</taxon>
        <taxon>Spermatophyta</taxon>
        <taxon>Magnoliopsida</taxon>
        <taxon>Liliopsida</taxon>
        <taxon>Poales</taxon>
        <taxon>Poaceae</taxon>
        <taxon>BOP clade</taxon>
        <taxon>Pooideae</taxon>
        <taxon>Triticodae</taxon>
        <taxon>Triticeae</taxon>
        <taxon>Triticinae</taxon>
        <taxon>Aegilops</taxon>
    </lineage>
</organism>
<dbReference type="InterPro" id="IPR050905">
    <property type="entry name" value="Plant_NBS-LRR"/>
</dbReference>
<dbReference type="InterPro" id="IPR032675">
    <property type="entry name" value="LRR_dom_sf"/>
</dbReference>